<dbReference type="EMBL" id="BLAE01000089">
    <property type="protein sequence ID" value="GES16017.1"/>
    <property type="molecule type" value="Genomic_DNA"/>
</dbReference>
<dbReference type="Pfam" id="PF00571">
    <property type="entry name" value="CBS"/>
    <property type="match status" value="1"/>
</dbReference>
<dbReference type="Proteomes" id="UP000331127">
    <property type="component" value="Unassembled WGS sequence"/>
</dbReference>
<dbReference type="InterPro" id="IPR046342">
    <property type="entry name" value="CBS_dom_sf"/>
</dbReference>
<evidence type="ECO:0000259" key="1">
    <source>
        <dbReference type="Pfam" id="PF00571"/>
    </source>
</evidence>
<gene>
    <name evidence="2" type="ORF">Amac_096150</name>
</gene>
<feature type="domain" description="CBS" evidence="1">
    <location>
        <begin position="6"/>
        <end position="46"/>
    </location>
</feature>
<dbReference type="Gene3D" id="3.10.580.10">
    <property type="entry name" value="CBS-domain"/>
    <property type="match status" value="1"/>
</dbReference>
<reference evidence="2 3" key="1">
    <citation type="submission" date="2019-10" db="EMBL/GenBank/DDBJ databases">
        <title>Whole genome shotgun sequence of Acrocarpospora macrocephala NBRC 16266.</title>
        <authorList>
            <person name="Ichikawa N."/>
            <person name="Kimura A."/>
            <person name="Kitahashi Y."/>
            <person name="Komaki H."/>
            <person name="Oguchi A."/>
        </authorList>
    </citation>
    <scope>NUCLEOTIDE SEQUENCE [LARGE SCALE GENOMIC DNA]</scope>
    <source>
        <strain evidence="2 3">NBRC 16266</strain>
    </source>
</reference>
<dbReference type="AlphaFoldDB" id="A0A5M3X2Q2"/>
<proteinExistence type="predicted"/>
<dbReference type="InterPro" id="IPR000644">
    <property type="entry name" value="CBS_dom"/>
</dbReference>
<dbReference type="OrthoDB" id="9790355at2"/>
<organism evidence="2 3">
    <name type="scientific">Acrocarpospora macrocephala</name>
    <dbReference type="NCBI Taxonomy" id="150177"/>
    <lineage>
        <taxon>Bacteria</taxon>
        <taxon>Bacillati</taxon>
        <taxon>Actinomycetota</taxon>
        <taxon>Actinomycetes</taxon>
        <taxon>Streptosporangiales</taxon>
        <taxon>Streptosporangiaceae</taxon>
        <taxon>Acrocarpospora</taxon>
    </lineage>
</organism>
<protein>
    <recommendedName>
        <fullName evidence="1">CBS domain-containing protein</fullName>
    </recommendedName>
</protein>
<accession>A0A5M3X2Q2</accession>
<evidence type="ECO:0000313" key="2">
    <source>
        <dbReference type="EMBL" id="GES16017.1"/>
    </source>
</evidence>
<comment type="caution">
    <text evidence="2">The sequence shown here is derived from an EMBL/GenBank/DDBJ whole genome shotgun (WGS) entry which is preliminary data.</text>
</comment>
<dbReference type="SUPFAM" id="SSF54631">
    <property type="entry name" value="CBS-domain pair"/>
    <property type="match status" value="1"/>
</dbReference>
<evidence type="ECO:0000313" key="3">
    <source>
        <dbReference type="Proteomes" id="UP000331127"/>
    </source>
</evidence>
<name>A0A5M3X2Q2_9ACTN</name>
<dbReference type="RefSeq" id="WP_155361096.1">
    <property type="nucleotide sequence ID" value="NZ_BAAAHL010000043.1"/>
</dbReference>
<sequence length="48" mass="5125">MRHVTVKDVLTWPVISVGENTCFKDIAGTLVTHAVSALPVLDDDGEAC</sequence>
<keyword evidence="3" id="KW-1185">Reference proteome</keyword>